<reference evidence="1" key="1">
    <citation type="submission" date="2021-01" db="EMBL/GenBank/DDBJ databases">
        <authorList>
            <person name="Kaushik A."/>
        </authorList>
    </citation>
    <scope>NUCLEOTIDE SEQUENCE</scope>
    <source>
        <strain evidence="1">AG1-1C</strain>
    </source>
</reference>
<evidence type="ECO:0008006" key="3">
    <source>
        <dbReference type="Google" id="ProtNLM"/>
    </source>
</evidence>
<evidence type="ECO:0000313" key="1">
    <source>
        <dbReference type="EMBL" id="CAE6412970.1"/>
    </source>
</evidence>
<evidence type="ECO:0000313" key="2">
    <source>
        <dbReference type="Proteomes" id="UP000663846"/>
    </source>
</evidence>
<proteinExistence type="predicted"/>
<dbReference type="Proteomes" id="UP000663846">
    <property type="component" value="Unassembled WGS sequence"/>
</dbReference>
<accession>A0A8H3A726</accession>
<gene>
    <name evidence="1" type="ORF">RDB_LOCUS71958</name>
</gene>
<dbReference type="AlphaFoldDB" id="A0A8H3A726"/>
<comment type="caution">
    <text evidence="1">The sequence shown here is derived from an EMBL/GenBank/DDBJ whole genome shotgun (WGS) entry which is preliminary data.</text>
</comment>
<name>A0A8H3A726_9AGAM</name>
<organism evidence="1 2">
    <name type="scientific">Rhizoctonia solani</name>
    <dbReference type="NCBI Taxonomy" id="456999"/>
    <lineage>
        <taxon>Eukaryota</taxon>
        <taxon>Fungi</taxon>
        <taxon>Dikarya</taxon>
        <taxon>Basidiomycota</taxon>
        <taxon>Agaricomycotina</taxon>
        <taxon>Agaricomycetes</taxon>
        <taxon>Cantharellales</taxon>
        <taxon>Ceratobasidiaceae</taxon>
        <taxon>Rhizoctonia</taxon>
    </lineage>
</organism>
<protein>
    <recommendedName>
        <fullName evidence="3">F-box domain-containing protein</fullName>
    </recommendedName>
</protein>
<sequence>MSSSCVLPPELLLIIFHVACDDDGTTARSLALVSRSFYYLIIPLIYRVLALNGLDNLSTLLERFEREPHFALLVEHVLVASSGPGPDCLAFENALHTLWRFVAPTVKSLALSVRSGDDGVQKVFQTIFDTPFPCLVDLTLCGEHPIPSSSSLTLPALRHFHTAGLTKRNPASCFAPLTLACPLLSHIRVSMASECNITHAISAALGLPGSRSDSEQMSLDPVPLPGDAEREGTYVPFPMLPSGLVSLVVKPAAPPMLLFAGNTSQFYGQYLKQLEGLVPACPRGKMKLLPAFKRVMWDVEDYNTTQMKRDWIDTVRGGWGAWV</sequence>
<dbReference type="EMBL" id="CAJMWS010000314">
    <property type="protein sequence ID" value="CAE6412970.1"/>
    <property type="molecule type" value="Genomic_DNA"/>
</dbReference>